<name>A0A182QW90_9DIPT</name>
<keyword evidence="4 7" id="KW-0863">Zinc-finger</keyword>
<keyword evidence="2" id="KW-0479">Metal-binding</keyword>
<evidence type="ECO:0000256" key="3">
    <source>
        <dbReference type="ARBA" id="ARBA00022737"/>
    </source>
</evidence>
<protein>
    <recommendedName>
        <fullName evidence="9">C2H2-type domain-containing protein</fullName>
    </recommendedName>
</protein>
<dbReference type="GO" id="GO:0048598">
    <property type="term" value="P:embryonic morphogenesis"/>
    <property type="evidence" value="ECO:0007669"/>
    <property type="project" value="UniProtKB-ARBA"/>
</dbReference>
<dbReference type="VEuPathDB" id="VectorBase:AFAF018122"/>
<dbReference type="GO" id="GO:0048729">
    <property type="term" value="P:tissue morphogenesis"/>
    <property type="evidence" value="ECO:0007669"/>
    <property type="project" value="UniProtKB-ARBA"/>
</dbReference>
<feature type="compositionally biased region" description="Acidic residues" evidence="8">
    <location>
        <begin position="281"/>
        <end position="296"/>
    </location>
</feature>
<dbReference type="Pfam" id="PF00096">
    <property type="entry name" value="zf-C2H2"/>
    <property type="match status" value="4"/>
</dbReference>
<organism evidence="10 11">
    <name type="scientific">Anopheles farauti</name>
    <dbReference type="NCBI Taxonomy" id="69004"/>
    <lineage>
        <taxon>Eukaryota</taxon>
        <taxon>Metazoa</taxon>
        <taxon>Ecdysozoa</taxon>
        <taxon>Arthropoda</taxon>
        <taxon>Hexapoda</taxon>
        <taxon>Insecta</taxon>
        <taxon>Pterygota</taxon>
        <taxon>Neoptera</taxon>
        <taxon>Endopterygota</taxon>
        <taxon>Diptera</taxon>
        <taxon>Nematocera</taxon>
        <taxon>Culicoidea</taxon>
        <taxon>Culicidae</taxon>
        <taxon>Anophelinae</taxon>
        <taxon>Anopheles</taxon>
    </lineage>
</organism>
<dbReference type="PANTHER" id="PTHR16515">
    <property type="entry name" value="PR DOMAIN ZINC FINGER PROTEIN"/>
    <property type="match status" value="1"/>
</dbReference>
<dbReference type="GO" id="GO:0008270">
    <property type="term" value="F:zinc ion binding"/>
    <property type="evidence" value="ECO:0007669"/>
    <property type="project" value="UniProtKB-KW"/>
</dbReference>
<dbReference type="SUPFAM" id="SSF57667">
    <property type="entry name" value="beta-beta-alpha zinc fingers"/>
    <property type="match status" value="3"/>
</dbReference>
<dbReference type="SMART" id="SM00355">
    <property type="entry name" value="ZnF_C2H2"/>
    <property type="match status" value="8"/>
</dbReference>
<dbReference type="GO" id="GO:0010468">
    <property type="term" value="P:regulation of gene expression"/>
    <property type="evidence" value="ECO:0007669"/>
    <property type="project" value="TreeGrafter"/>
</dbReference>
<dbReference type="Pfam" id="PF12874">
    <property type="entry name" value="zf-met"/>
    <property type="match status" value="1"/>
</dbReference>
<feature type="domain" description="C2H2-type" evidence="9">
    <location>
        <begin position="428"/>
        <end position="455"/>
    </location>
</feature>
<evidence type="ECO:0000259" key="9">
    <source>
        <dbReference type="PROSITE" id="PS50157"/>
    </source>
</evidence>
<evidence type="ECO:0000256" key="4">
    <source>
        <dbReference type="ARBA" id="ARBA00022771"/>
    </source>
</evidence>
<dbReference type="EnsemblMetazoa" id="AFAF018122-RA">
    <property type="protein sequence ID" value="AFAF018122-PA"/>
    <property type="gene ID" value="AFAF018122"/>
</dbReference>
<feature type="region of interest" description="Disordered" evidence="8">
    <location>
        <begin position="273"/>
        <end position="307"/>
    </location>
</feature>
<feature type="domain" description="C2H2-type" evidence="9">
    <location>
        <begin position="399"/>
        <end position="427"/>
    </location>
</feature>
<evidence type="ECO:0000256" key="8">
    <source>
        <dbReference type="SAM" id="MobiDB-lite"/>
    </source>
</evidence>
<keyword evidence="11" id="KW-1185">Reference proteome</keyword>
<reference evidence="10" key="2">
    <citation type="submission" date="2020-05" db="UniProtKB">
        <authorList>
            <consortium name="EnsemblMetazoa"/>
        </authorList>
    </citation>
    <scope>IDENTIFICATION</scope>
    <source>
        <strain evidence="10">FAR1</strain>
    </source>
</reference>
<evidence type="ECO:0000313" key="10">
    <source>
        <dbReference type="EnsemblMetazoa" id="AFAF018122-PA"/>
    </source>
</evidence>
<sequence>MEESENEGKQNLPAYYYLQPSKNCDDETEEEELYDSNGTHITSDYLNDQVAKSMSDKYTILQSKTALDGQQYKCNECDKILPNSGHLIAHIVVHTGENPYVCSLCQRSFANSTRLKLHLKVHCIKKLHPGLTVTRITKSNAPSGADIPGTSIDEAAGEQQETPSAVTATFRCIECEQTLPKDILYRHMKQHLLEKNIFEEKSFKCGQCGEEFRKSLTFQQHQELCQAAIKVSSEVDLVLINKQEPCTSLKKQIECNPILSGLLLKEQHEPATASVTTIELDSQEEPEVQDLPEEETTDKRQEEETEELISLKMESDLQEEEPAEESAAVIKNANNGGVGFVISSVATVDQQFLENLAQMELQARSPMLEEISHPTKADRTVATDISPTTLPGYNAVTSTTCGLCGKSFSEKFGLRQHMRIMHAETKPYKCPECRKCFAKEHSMLIHLRVHVSNRPFMCIVCYKTFTRATALNGHLSSHSHDQLKCFACEQILSNVQKYAHHIEVNHPNFPEVLYRIRAEKPEHERTKMLRQLLLQHLAETTANAETSSPTVVN</sequence>
<proteinExistence type="predicted"/>
<dbReference type="PANTHER" id="PTHR16515:SF57">
    <property type="entry name" value="ZINC FINGER PROTEIN 154-LIKE"/>
    <property type="match status" value="1"/>
</dbReference>
<dbReference type="FunFam" id="3.30.160.60:FF:000624">
    <property type="entry name" value="zinc finger protein 697"/>
    <property type="match status" value="1"/>
</dbReference>
<comment type="subcellular location">
    <subcellularLocation>
        <location evidence="1">Nucleus</location>
    </subcellularLocation>
</comment>
<dbReference type="STRING" id="69004.A0A182QW90"/>
<evidence type="ECO:0000256" key="2">
    <source>
        <dbReference type="ARBA" id="ARBA00022723"/>
    </source>
</evidence>
<evidence type="ECO:0000256" key="7">
    <source>
        <dbReference type="PROSITE-ProRule" id="PRU00042"/>
    </source>
</evidence>
<reference evidence="11" key="1">
    <citation type="submission" date="2014-01" db="EMBL/GenBank/DDBJ databases">
        <title>The Genome Sequence of Anopheles farauti FAR1 (V2).</title>
        <authorList>
            <consortium name="The Broad Institute Genomics Platform"/>
            <person name="Neafsey D.E."/>
            <person name="Besansky N."/>
            <person name="Howell P."/>
            <person name="Walton C."/>
            <person name="Young S.K."/>
            <person name="Zeng Q."/>
            <person name="Gargeya S."/>
            <person name="Fitzgerald M."/>
            <person name="Haas B."/>
            <person name="Abouelleil A."/>
            <person name="Allen A.W."/>
            <person name="Alvarado L."/>
            <person name="Arachchi H.M."/>
            <person name="Berlin A.M."/>
            <person name="Chapman S.B."/>
            <person name="Gainer-Dewar J."/>
            <person name="Goldberg J."/>
            <person name="Griggs A."/>
            <person name="Gujja S."/>
            <person name="Hansen M."/>
            <person name="Howarth C."/>
            <person name="Imamovic A."/>
            <person name="Ireland A."/>
            <person name="Larimer J."/>
            <person name="McCowan C."/>
            <person name="Murphy C."/>
            <person name="Pearson M."/>
            <person name="Poon T.W."/>
            <person name="Priest M."/>
            <person name="Roberts A."/>
            <person name="Saif S."/>
            <person name="Shea T."/>
            <person name="Sisk P."/>
            <person name="Sykes S."/>
            <person name="Wortman J."/>
            <person name="Nusbaum C."/>
            <person name="Birren B."/>
        </authorList>
    </citation>
    <scope>NUCLEOTIDE SEQUENCE [LARGE SCALE GENOMIC DNA]</scope>
    <source>
        <strain evidence="11">FAR1</strain>
    </source>
</reference>
<feature type="domain" description="C2H2-type" evidence="9">
    <location>
        <begin position="100"/>
        <end position="127"/>
    </location>
</feature>
<dbReference type="InterPro" id="IPR036236">
    <property type="entry name" value="Znf_C2H2_sf"/>
</dbReference>
<dbReference type="InterPro" id="IPR050331">
    <property type="entry name" value="Zinc_finger"/>
</dbReference>
<evidence type="ECO:0000256" key="6">
    <source>
        <dbReference type="ARBA" id="ARBA00023242"/>
    </source>
</evidence>
<keyword evidence="5" id="KW-0862">Zinc</keyword>
<evidence type="ECO:0000256" key="5">
    <source>
        <dbReference type="ARBA" id="ARBA00022833"/>
    </source>
</evidence>
<keyword evidence="6" id="KW-0539">Nucleus</keyword>
<dbReference type="GO" id="GO:0005634">
    <property type="term" value="C:nucleus"/>
    <property type="evidence" value="ECO:0007669"/>
    <property type="project" value="UniProtKB-SubCell"/>
</dbReference>
<evidence type="ECO:0000256" key="1">
    <source>
        <dbReference type="ARBA" id="ARBA00004123"/>
    </source>
</evidence>
<dbReference type="Proteomes" id="UP000075886">
    <property type="component" value="Unassembled WGS sequence"/>
</dbReference>
<accession>A0A182QW90</accession>
<dbReference type="EMBL" id="AXCN02000762">
    <property type="status" value="NOT_ANNOTATED_CDS"/>
    <property type="molecule type" value="Genomic_DNA"/>
</dbReference>
<dbReference type="Gene3D" id="3.30.160.60">
    <property type="entry name" value="Classic Zinc Finger"/>
    <property type="match status" value="6"/>
</dbReference>
<dbReference type="AlphaFoldDB" id="A0A182QW90"/>
<keyword evidence="3" id="KW-0677">Repeat</keyword>
<dbReference type="FunFam" id="3.30.160.60:FF:000100">
    <property type="entry name" value="Zinc finger 45-like"/>
    <property type="match status" value="2"/>
</dbReference>
<dbReference type="InterPro" id="IPR013087">
    <property type="entry name" value="Znf_C2H2_type"/>
</dbReference>
<feature type="domain" description="C2H2-type" evidence="9">
    <location>
        <begin position="203"/>
        <end position="231"/>
    </location>
</feature>
<evidence type="ECO:0000313" key="11">
    <source>
        <dbReference type="Proteomes" id="UP000075886"/>
    </source>
</evidence>
<dbReference type="PROSITE" id="PS50157">
    <property type="entry name" value="ZINC_FINGER_C2H2_2"/>
    <property type="match status" value="6"/>
</dbReference>
<feature type="domain" description="C2H2-type" evidence="9">
    <location>
        <begin position="456"/>
        <end position="483"/>
    </location>
</feature>
<dbReference type="PROSITE" id="PS00028">
    <property type="entry name" value="ZINC_FINGER_C2H2_1"/>
    <property type="match status" value="5"/>
</dbReference>
<feature type="domain" description="C2H2-type" evidence="9">
    <location>
        <begin position="72"/>
        <end position="99"/>
    </location>
</feature>